<dbReference type="PROSITE" id="PS00138">
    <property type="entry name" value="SUBTILASE_SER"/>
    <property type="match status" value="1"/>
</dbReference>
<evidence type="ECO:0000256" key="1">
    <source>
        <dbReference type="ARBA" id="ARBA00022670"/>
    </source>
</evidence>
<dbReference type="InterPro" id="IPR034075">
    <property type="entry name" value="Glr3161-like_dom"/>
</dbReference>
<evidence type="ECO:0000256" key="3">
    <source>
        <dbReference type="ARBA" id="ARBA00022801"/>
    </source>
</evidence>
<reference evidence="8" key="1">
    <citation type="journal article" date="2019" name="Int. J. Syst. Evol. Microbiol.">
        <title>The Global Catalogue of Microorganisms (GCM) 10K type strain sequencing project: providing services to taxonomists for standard genome sequencing and annotation.</title>
        <authorList>
            <consortium name="The Broad Institute Genomics Platform"/>
            <consortium name="The Broad Institute Genome Sequencing Center for Infectious Disease"/>
            <person name="Wu L."/>
            <person name="Ma J."/>
        </authorList>
    </citation>
    <scope>NUCLEOTIDE SEQUENCE [LARGE SCALE GENOMIC DNA]</scope>
    <source>
        <strain evidence="8">CCUG 61485</strain>
    </source>
</reference>
<dbReference type="InterPro" id="IPR023828">
    <property type="entry name" value="Peptidase_S8_Ser-AS"/>
</dbReference>
<keyword evidence="1" id="KW-0645">Protease</keyword>
<dbReference type="InterPro" id="IPR036852">
    <property type="entry name" value="Peptidase_S8/S53_dom_sf"/>
</dbReference>
<evidence type="ECO:0000313" key="7">
    <source>
        <dbReference type="EMBL" id="MFD1314113.1"/>
    </source>
</evidence>
<evidence type="ECO:0000259" key="5">
    <source>
        <dbReference type="Pfam" id="PF00082"/>
    </source>
</evidence>
<name>A0ABW3Y0S6_9FLAO</name>
<dbReference type="RefSeq" id="WP_377175409.1">
    <property type="nucleotide sequence ID" value="NZ_JBHTMY010000001.1"/>
</dbReference>
<protein>
    <submittedName>
        <fullName evidence="7">S8 family serine peptidase</fullName>
    </submittedName>
</protein>
<keyword evidence="3" id="KW-0378">Hydrolase</keyword>
<feature type="domain" description="Secretion system C-terminal sorting" evidence="6">
    <location>
        <begin position="1670"/>
        <end position="1737"/>
    </location>
</feature>
<accession>A0ABW3Y0S6</accession>
<dbReference type="Proteomes" id="UP001597201">
    <property type="component" value="Unassembled WGS sequence"/>
</dbReference>
<dbReference type="InterPro" id="IPR000209">
    <property type="entry name" value="Peptidase_S8/S53_dom"/>
</dbReference>
<evidence type="ECO:0000259" key="6">
    <source>
        <dbReference type="Pfam" id="PF18962"/>
    </source>
</evidence>
<evidence type="ECO:0000256" key="4">
    <source>
        <dbReference type="ARBA" id="ARBA00022825"/>
    </source>
</evidence>
<dbReference type="Pfam" id="PF00082">
    <property type="entry name" value="Peptidase_S8"/>
    <property type="match status" value="1"/>
</dbReference>
<dbReference type="CDD" id="cd05562">
    <property type="entry name" value="Peptidases_S53_like"/>
    <property type="match status" value="1"/>
</dbReference>
<keyword evidence="4" id="KW-0720">Serine protease</keyword>
<keyword evidence="2" id="KW-0732">Signal</keyword>
<gene>
    <name evidence="7" type="ORF">ACFQ39_00670</name>
</gene>
<dbReference type="SUPFAM" id="SSF52743">
    <property type="entry name" value="Subtilisin-like"/>
    <property type="match status" value="1"/>
</dbReference>
<feature type="domain" description="Peptidase S8/S53" evidence="5">
    <location>
        <begin position="584"/>
        <end position="714"/>
    </location>
</feature>
<organism evidence="7 8">
    <name type="scientific">Namhaeicola litoreus</name>
    <dbReference type="NCBI Taxonomy" id="1052145"/>
    <lineage>
        <taxon>Bacteria</taxon>
        <taxon>Pseudomonadati</taxon>
        <taxon>Bacteroidota</taxon>
        <taxon>Flavobacteriia</taxon>
        <taxon>Flavobacteriales</taxon>
        <taxon>Flavobacteriaceae</taxon>
        <taxon>Namhaeicola</taxon>
    </lineage>
</organism>
<dbReference type="InterPro" id="IPR026444">
    <property type="entry name" value="Secre_tail"/>
</dbReference>
<dbReference type="Gene3D" id="3.40.50.200">
    <property type="entry name" value="Peptidase S8/S53 domain"/>
    <property type="match status" value="1"/>
</dbReference>
<dbReference type="Pfam" id="PF18962">
    <property type="entry name" value="Por_Secre_tail"/>
    <property type="match status" value="1"/>
</dbReference>
<proteinExistence type="predicted"/>
<sequence>MKNIYSFLSSIFLKDHGHFKIGSHLTILLTLLLLIPSLVLAQKKGNNKQNNYNLTLYACVEDIGNGLYQVSFSYDNDNGEDIVVDVDKSYWTKKGVVVGNGTNYFKRGKYIKAFKTQFAKNESVEWEVVGPNGKIFVVIADANSVNCPQEETGFIFPVHGQDNGKTEGKLDLRLKSLAKGEAGENPSNLIYRINDNNEVLIEIIPGANQMPNLINLLKNTFSLQFNSNPNLSNFIIDPDIILLDQLTAADVFFPISRLLELENFESVKFASLLVPSFRNAERATSQGDTVQRTSVVRESFRILRDGEIVPVDGKGIKVGVISDSYDKQPFTGKSKATVDVENGDLPGIGNPDGYDLPVDVLLDFPYGEASDEGRAMLQILHDVAPASELAFHTGILSPRNFELAIKALQEANCDIIVDDITFPTEPFFGDGRISQAIENFTSQDGKLYFTSAGNFADNGYQATFSSSLNLPKTNFLTSGSNVRAHVFGTNPDGTPDILQKISVEKGVYMLVLQWEEDIASQDNLSGAFTDLDFYIVDDNGNLIVGNNRVNEDGDPTEIMVFQATGSGTANIMITSTNGAATNGLPFRFIAFRADGLEFLEYGGAPTVSGHAMTPAANAIAAVDYRTAQNPDAQAFSSFAGTLSSNQILQIKLSAPDGVDTNVSSIGQDIDGTGFPNFFGTSAAAPHAAGAFALLMSALPSWYPSGLPIEAVELTNIKADKALQLVKQTSIPAGDKDQAGEGLINMEAAFGQIAAQTANITQLVVEDGITPGATPFEVKILGEYLPSEPTVIFDGQELEIVSVSDKQIVAKVNTFSGNPVLIVETEGKTETGADKGISNGLTFYPDGKYLVNIIADNFSIEYGQIYEFSFHVEGLPEGVTYESTGLPEVKYSSPAVFPYPDVNDFYLITPFFEEVLSEEQQATYQINFVTGSFSVTKKDLEIKAEDVSITYGDLIEVPLTYNFEETGIANTEEFLSRIKTAHQSDFYENDLNNTLLLINGLNSNIARYTEILSFIEDGSWISTKSGIENGRRQLSIANNFVDLGVNQFSDYIDQTIINGRRQLSIANGRRQLSIANSEDLFDNIFDIAIENGRRQLSIANDSGLGDETDLNDYSKVFSVFDLEFTISDEEPELKIEKFYSINLITGNDVTTTEPHLIYPGAFINNMAANFNVLYKSGNLSVAPKVLTVEVADIEINYGDNPTELLSLTFDGFEYDETVEIVYPDGVPFYFVNAKGEEFEVEGLATQGVGTFDIRIREPKNYALIYGENHGKLIIDKKTLMVSSEDLEIKYGVLPFEQLTSELTGFVNDETITSVFPQGLEYYFIDSNNLEYDRNNFESIPGTGIYEIRVKGTDNYLIAYAEEHGKLEIIKATLAVTINDLTVKYGVNPQANLNVAINGFAFNDNVESVFSGGIEYNFSDLINTYTLQSKIPVGQYKITIIPPVKNYGLEYTIVESILTVEPAQLNLSTNDILITEGEPVNTNLITPNFSGFVYNESKVDVFPTGLKYTFINDFGLDYVVGDVGVFKIGVENPDNYIVNLDKTGSLYVTSFDDNLNNVRTYLDCVEYDANSTNGFKYVANFRYYNPNDVPVYVLVGPDNNLSSLGAFQGAPPVIFTPGEGVFSILFDGNKLYWNLTTFNGTQKTSISSEASLDSNKCDAKGTDTDQNTDYVVYPNPTIGPLTIKRNLIESGNVDVLNISGVVVASKSFKKNNSNDINLDISAQRAGIYFVRITTSSKIVTFEIIKN</sequence>
<keyword evidence="8" id="KW-1185">Reference proteome</keyword>
<dbReference type="EMBL" id="JBHTMY010000001">
    <property type="protein sequence ID" value="MFD1314113.1"/>
    <property type="molecule type" value="Genomic_DNA"/>
</dbReference>
<comment type="caution">
    <text evidence="7">The sequence shown here is derived from an EMBL/GenBank/DDBJ whole genome shotgun (WGS) entry which is preliminary data.</text>
</comment>
<evidence type="ECO:0000313" key="8">
    <source>
        <dbReference type="Proteomes" id="UP001597201"/>
    </source>
</evidence>
<dbReference type="NCBIfam" id="TIGR04183">
    <property type="entry name" value="Por_Secre_tail"/>
    <property type="match status" value="1"/>
</dbReference>
<evidence type="ECO:0000256" key="2">
    <source>
        <dbReference type="ARBA" id="ARBA00022729"/>
    </source>
</evidence>